<dbReference type="Gene3D" id="1.10.260.40">
    <property type="entry name" value="lambda repressor-like DNA-binding domains"/>
    <property type="match status" value="1"/>
</dbReference>
<dbReference type="InterPro" id="IPR010982">
    <property type="entry name" value="Lambda_DNA-bd_dom_sf"/>
</dbReference>
<sequence>MKKREVIEYFGNMARAMKAIGISRSLAVKWGDVIPAQHAVSFVIASNGELRLGLEDYPLLNKTQELPTQQAA</sequence>
<protein>
    <submittedName>
        <fullName evidence="1">Cro/CI family transcriptional regulator</fullName>
    </submittedName>
</protein>
<dbReference type="EMBL" id="JBHSPP010000017">
    <property type="protein sequence ID" value="MFC5707590.1"/>
    <property type="molecule type" value="Genomic_DNA"/>
</dbReference>
<dbReference type="Pfam" id="PF14549">
    <property type="entry name" value="P22_Cro"/>
    <property type="match status" value="1"/>
</dbReference>
<evidence type="ECO:0000313" key="2">
    <source>
        <dbReference type="Proteomes" id="UP001596132"/>
    </source>
</evidence>
<dbReference type="Proteomes" id="UP001596132">
    <property type="component" value="Unassembled WGS sequence"/>
</dbReference>
<dbReference type="SUPFAM" id="SSF47413">
    <property type="entry name" value="lambda repressor-like DNA-binding domains"/>
    <property type="match status" value="1"/>
</dbReference>
<organism evidence="1 2">
    <name type="scientific">Aeromonas eucrenophila</name>
    <dbReference type="NCBI Taxonomy" id="649"/>
    <lineage>
        <taxon>Bacteria</taxon>
        <taxon>Pseudomonadati</taxon>
        <taxon>Pseudomonadota</taxon>
        <taxon>Gammaproteobacteria</taxon>
        <taxon>Aeromonadales</taxon>
        <taxon>Aeromonadaceae</taxon>
        <taxon>Aeromonas</taxon>
    </lineage>
</organism>
<evidence type="ECO:0000313" key="1">
    <source>
        <dbReference type="EMBL" id="MFC5707590.1"/>
    </source>
</evidence>
<accession>A0ABW0YD97</accession>
<reference evidence="2" key="1">
    <citation type="journal article" date="2019" name="Int. J. Syst. Evol. Microbiol.">
        <title>The Global Catalogue of Microorganisms (GCM) 10K type strain sequencing project: providing services to taxonomists for standard genome sequencing and annotation.</title>
        <authorList>
            <consortium name="The Broad Institute Genomics Platform"/>
            <consortium name="The Broad Institute Genome Sequencing Center for Infectious Disease"/>
            <person name="Wu L."/>
            <person name="Ma J."/>
        </authorList>
    </citation>
    <scope>NUCLEOTIDE SEQUENCE [LARGE SCALE GENOMIC DNA]</scope>
    <source>
        <strain evidence="2">KCTC 15012</strain>
    </source>
</reference>
<keyword evidence="2" id="KW-1185">Reference proteome</keyword>
<gene>
    <name evidence="1" type="ORF">ACFPVW_16360</name>
</gene>
<comment type="caution">
    <text evidence="1">The sequence shown here is derived from an EMBL/GenBank/DDBJ whole genome shotgun (WGS) entry which is preliminary data.</text>
</comment>
<dbReference type="RefSeq" id="WP_042642168.1">
    <property type="nucleotide sequence ID" value="NZ_CDDF01000011.1"/>
</dbReference>
<proteinExistence type="predicted"/>
<name>A0ABW0YD97_9GAMM</name>